<reference evidence="1 2" key="1">
    <citation type="journal article" date="2010" name="BMC Genomics">
        <title>Genome sequence of the pattern forming Paenibacillus vortex bacterium reveals potential for thriving in complex environments.</title>
        <authorList>
            <person name="Sirota-Madi A."/>
            <person name="Olender T."/>
            <person name="Helman Y."/>
            <person name="Ingham C."/>
            <person name="Brainis I."/>
            <person name="Roth D."/>
            <person name="Hagi E."/>
            <person name="Brodsky L."/>
            <person name="Leshkowitz D."/>
            <person name="Galatenko V."/>
            <person name="Nikolaev V."/>
            <person name="Mugasimangalam R.C."/>
            <person name="Bransburg-Zabary S."/>
            <person name="Gutnick D.L."/>
            <person name="Lancet D."/>
            <person name="Ben-Jacob E."/>
        </authorList>
    </citation>
    <scope>NUCLEOTIDE SEQUENCE [LARGE SCALE GENOMIC DNA]</scope>
    <source>
        <strain evidence="1 2">V453</strain>
    </source>
</reference>
<organism evidence="1 2">
    <name type="scientific">Paenibacillus vortex V453</name>
    <dbReference type="NCBI Taxonomy" id="715225"/>
    <lineage>
        <taxon>Bacteria</taxon>
        <taxon>Bacillati</taxon>
        <taxon>Bacillota</taxon>
        <taxon>Bacilli</taxon>
        <taxon>Bacillales</taxon>
        <taxon>Paenibacillaceae</taxon>
        <taxon>Paenibacillus</taxon>
    </lineage>
</organism>
<dbReference type="Proteomes" id="UP000003094">
    <property type="component" value="Unassembled WGS sequence"/>
</dbReference>
<accession>A0A2R9SWL0</accession>
<proteinExistence type="predicted"/>
<dbReference type="EMBL" id="ADHJ01000018">
    <property type="protein sequence ID" value="EFU41744.1"/>
    <property type="molecule type" value="Genomic_DNA"/>
</dbReference>
<evidence type="ECO:0000313" key="1">
    <source>
        <dbReference type="EMBL" id="EFU41744.1"/>
    </source>
</evidence>
<evidence type="ECO:0000313" key="2">
    <source>
        <dbReference type="Proteomes" id="UP000003094"/>
    </source>
</evidence>
<comment type="caution">
    <text evidence="1">The sequence shown here is derived from an EMBL/GenBank/DDBJ whole genome shotgun (WGS) entry which is preliminary data.</text>
</comment>
<protein>
    <submittedName>
        <fullName evidence="1">Uncharacterized protein</fullName>
    </submittedName>
</protein>
<dbReference type="KEGG" id="pvo:PVOR_12460"/>
<sequence length="32" mass="3593">MVGELLQAALISIKQESRSSVKDLFPKRFMIG</sequence>
<dbReference type="AlphaFoldDB" id="A0A2R9SWL0"/>
<keyword evidence="2" id="KW-1185">Reference proteome</keyword>
<name>A0A2R9SWL0_9BACL</name>
<gene>
    <name evidence="1" type="ORF">PVOR_12460</name>
</gene>